<evidence type="ECO:0000256" key="2">
    <source>
        <dbReference type="ARBA" id="ARBA00022741"/>
    </source>
</evidence>
<evidence type="ECO:0000313" key="9">
    <source>
        <dbReference type="Proteomes" id="UP000289340"/>
    </source>
</evidence>
<dbReference type="AlphaFoldDB" id="A0A445JMG3"/>
<dbReference type="Proteomes" id="UP000289340">
    <property type="component" value="Chromosome 8"/>
</dbReference>
<evidence type="ECO:0000259" key="4">
    <source>
        <dbReference type="Pfam" id="PF00931"/>
    </source>
</evidence>
<evidence type="ECO:0000256" key="3">
    <source>
        <dbReference type="ARBA" id="ARBA00022821"/>
    </source>
</evidence>
<reference evidence="8 9" key="1">
    <citation type="submission" date="2018-09" db="EMBL/GenBank/DDBJ databases">
        <title>A high-quality reference genome of wild soybean provides a powerful tool to mine soybean genomes.</title>
        <authorList>
            <person name="Xie M."/>
            <person name="Chung C.Y.L."/>
            <person name="Li M.-W."/>
            <person name="Wong F.-L."/>
            <person name="Chan T.-F."/>
            <person name="Lam H.-M."/>
        </authorList>
    </citation>
    <scope>NUCLEOTIDE SEQUENCE [LARGE SCALE GENOMIC DNA]</scope>
    <source>
        <strain evidence="9">cv. W05</strain>
        <tissue evidence="8">Hypocotyl of etiolated seedlings</tissue>
    </source>
</reference>
<organism evidence="8 9">
    <name type="scientific">Glycine soja</name>
    <name type="common">Wild soybean</name>
    <dbReference type="NCBI Taxonomy" id="3848"/>
    <lineage>
        <taxon>Eukaryota</taxon>
        <taxon>Viridiplantae</taxon>
        <taxon>Streptophyta</taxon>
        <taxon>Embryophyta</taxon>
        <taxon>Tracheophyta</taxon>
        <taxon>Spermatophyta</taxon>
        <taxon>Magnoliopsida</taxon>
        <taxon>eudicotyledons</taxon>
        <taxon>Gunneridae</taxon>
        <taxon>Pentapetalae</taxon>
        <taxon>rosids</taxon>
        <taxon>fabids</taxon>
        <taxon>Fabales</taxon>
        <taxon>Fabaceae</taxon>
        <taxon>Papilionoideae</taxon>
        <taxon>50 kb inversion clade</taxon>
        <taxon>NPAAA clade</taxon>
        <taxon>indigoferoid/millettioid clade</taxon>
        <taxon>Phaseoleae</taxon>
        <taxon>Glycine</taxon>
        <taxon>Glycine subgen. Soja</taxon>
    </lineage>
</organism>
<dbReference type="Pfam" id="PF18052">
    <property type="entry name" value="Rx_N"/>
    <property type="match status" value="1"/>
</dbReference>
<gene>
    <name evidence="8" type="ORF">D0Y65_022150</name>
</gene>
<dbReference type="InterPro" id="IPR038005">
    <property type="entry name" value="RX-like_CC"/>
</dbReference>
<dbReference type="FunFam" id="3.40.50.300:FF:001091">
    <property type="entry name" value="Probable disease resistance protein At1g61300"/>
    <property type="match status" value="1"/>
</dbReference>
<feature type="domain" description="Disease resistance R13L4/SHOC-2-like LRR" evidence="7">
    <location>
        <begin position="564"/>
        <end position="895"/>
    </location>
</feature>
<keyword evidence="1" id="KW-0677">Repeat</keyword>
<dbReference type="Gene3D" id="1.20.5.4130">
    <property type="match status" value="1"/>
</dbReference>
<dbReference type="InterPro" id="IPR041118">
    <property type="entry name" value="Rx_N"/>
</dbReference>
<dbReference type="Gene3D" id="1.10.10.10">
    <property type="entry name" value="Winged helix-like DNA-binding domain superfamily/Winged helix DNA-binding domain"/>
    <property type="match status" value="1"/>
</dbReference>
<dbReference type="SMR" id="A0A445JMG3"/>
<dbReference type="CDD" id="cd14798">
    <property type="entry name" value="RX-CC_like"/>
    <property type="match status" value="1"/>
</dbReference>
<feature type="domain" description="Disease resistance N-terminal" evidence="5">
    <location>
        <begin position="5"/>
        <end position="92"/>
    </location>
</feature>
<dbReference type="SUPFAM" id="SSF52058">
    <property type="entry name" value="L domain-like"/>
    <property type="match status" value="1"/>
</dbReference>
<evidence type="ECO:0000259" key="6">
    <source>
        <dbReference type="Pfam" id="PF23559"/>
    </source>
</evidence>
<dbReference type="PANTHER" id="PTHR23155:SF1052">
    <property type="entry name" value="DISEASE RESISTANCE PROTEIN RPM1"/>
    <property type="match status" value="1"/>
</dbReference>
<evidence type="ECO:0000256" key="1">
    <source>
        <dbReference type="ARBA" id="ARBA00022737"/>
    </source>
</evidence>
<keyword evidence="2" id="KW-0547">Nucleotide-binding</keyword>
<evidence type="ECO:0000259" key="5">
    <source>
        <dbReference type="Pfam" id="PF18052"/>
    </source>
</evidence>
<dbReference type="Pfam" id="PF23559">
    <property type="entry name" value="WHD_DRP"/>
    <property type="match status" value="1"/>
</dbReference>
<dbReference type="Pfam" id="PF00931">
    <property type="entry name" value="NB-ARC"/>
    <property type="match status" value="1"/>
</dbReference>
<feature type="domain" description="Disease resistance protein winged helix" evidence="6">
    <location>
        <begin position="448"/>
        <end position="519"/>
    </location>
</feature>
<protein>
    <submittedName>
        <fullName evidence="8">Disease resistance protein RPM1</fullName>
    </submittedName>
</protein>
<dbReference type="PANTHER" id="PTHR23155">
    <property type="entry name" value="DISEASE RESISTANCE PROTEIN RP"/>
    <property type="match status" value="1"/>
</dbReference>
<keyword evidence="9" id="KW-1185">Reference proteome</keyword>
<dbReference type="InterPro" id="IPR055414">
    <property type="entry name" value="LRR_R13L4/SHOC2-like"/>
</dbReference>
<feature type="domain" description="NB-ARC" evidence="4">
    <location>
        <begin position="184"/>
        <end position="358"/>
    </location>
</feature>
<proteinExistence type="predicted"/>
<dbReference type="SUPFAM" id="SSF52540">
    <property type="entry name" value="P-loop containing nucleoside triphosphate hydrolases"/>
    <property type="match status" value="1"/>
</dbReference>
<accession>A0A445JMG3</accession>
<dbReference type="Gene3D" id="1.10.8.430">
    <property type="entry name" value="Helical domain of apoptotic protease-activating factors"/>
    <property type="match status" value="1"/>
</dbReference>
<evidence type="ECO:0000313" key="8">
    <source>
        <dbReference type="EMBL" id="RZB99609.1"/>
    </source>
</evidence>
<keyword evidence="3" id="KW-0611">Plant defense</keyword>
<name>A0A445JMG3_GLYSO</name>
<dbReference type="Gene3D" id="3.40.50.300">
    <property type="entry name" value="P-loop containing nucleotide triphosphate hydrolases"/>
    <property type="match status" value="1"/>
</dbReference>
<dbReference type="InterPro" id="IPR036388">
    <property type="entry name" value="WH-like_DNA-bd_sf"/>
</dbReference>
<dbReference type="FunFam" id="1.10.10.10:FF:000322">
    <property type="entry name" value="Probable disease resistance protein At1g63360"/>
    <property type="match status" value="1"/>
</dbReference>
<dbReference type="PRINTS" id="PR00364">
    <property type="entry name" value="DISEASERSIST"/>
</dbReference>
<dbReference type="GO" id="GO:0043531">
    <property type="term" value="F:ADP binding"/>
    <property type="evidence" value="ECO:0007669"/>
    <property type="project" value="InterPro"/>
</dbReference>
<dbReference type="Gramene" id="XM_028391234.1">
    <property type="protein sequence ID" value="XP_028247035.1"/>
    <property type="gene ID" value="LOC114424395"/>
</dbReference>
<dbReference type="GO" id="GO:0098542">
    <property type="term" value="P:defense response to other organism"/>
    <property type="evidence" value="ECO:0007669"/>
    <property type="project" value="TreeGrafter"/>
</dbReference>
<dbReference type="InterPro" id="IPR042197">
    <property type="entry name" value="Apaf_helical"/>
</dbReference>
<dbReference type="Gene3D" id="3.80.10.10">
    <property type="entry name" value="Ribonuclease Inhibitor"/>
    <property type="match status" value="1"/>
</dbReference>
<dbReference type="InterPro" id="IPR027417">
    <property type="entry name" value="P-loop_NTPase"/>
</dbReference>
<comment type="caution">
    <text evidence="8">The sequence shown here is derived from an EMBL/GenBank/DDBJ whole genome shotgun (WGS) entry which is preliminary data.</text>
</comment>
<sequence>MAEMAVSFARDKLLSLLSNEAKLLWDLHTEFAEIKTELDFIQAFLKDADRRAEEEGDSTNEGIRTLVKQLREASFRIEDVIDEYLIFVEQQPDALGCAALFFECDITHFIEYLKRRHHIASEIQQIKSVVDGIMQRGKKYNFLRQPSVEQGQSSNAGSQSIQWHDPRIASRYLDEAEVVGFEGPRDELIDWLVEGPAERTVISVVGMGGLGKTTLASRVFNNQKVVGHFDFHAWITVSQSYTVEGMMRDLLKKLCKEKRENPPQDISEMDRDSLIDEVRNYLQQKRYVVILDDVWSVELWGQIKSAMFDNKNGSRILITTRKTGVVESCKNSPFDKVHELEPLSSEKSMELFYKKAFQFDFNGCCPDHLLNISSEIVKKCKGLPLAIVAIGGLLSGKEKTTFEWEKIRQSLNSEMEKNHHLIGITKILGFSYDDLPYYLKSCLLYFGIYPEDYKVKSTRLIRQWVAEGFVKDEGGKTLEDVAQQYLAELIGRSLVQVSSVTVDGKAKSCHVHDLLWDMILRKFKDLSFCQHISKEDESMSSGMIRRLSIATNSIDLVGSTESSHIRSLLVFSGKESALTDEFVQRISKKCRLLKVLDFEDGRLPFVPENWENLVHLKYLSLRPLGMETKSLTKFIGKLHNLETLDVRHATSMELPKEICKLTRLRHLLGDHMRLFQLKNSFGDMTSLQTLHQVNVDPDEEELINDDDVVELIRELGKLKNLRSLGLTGVKEGLGSALCSSINQMQNLEKLHIRSASNFYGFYMIDLPVISSLPMLRKLKLEGKLNKFPEWIPQLQNLVKLTLICSHLTEDPLKSLQNMPHLLFLRIGPLAYGGESLYFKDGGFMQLKELYLRYLSNLSSIIIDKGSLNSLETLHFEGIGALKTVPCGIQHLENLLVLHILDMPSEFEQCIAPEGGPEHSSIQHVPLVRIATSFGRKRIIHHSKSRH</sequence>
<dbReference type="InterPro" id="IPR058922">
    <property type="entry name" value="WHD_DRP"/>
</dbReference>
<dbReference type="EMBL" id="QZWG01000008">
    <property type="protein sequence ID" value="RZB99609.1"/>
    <property type="molecule type" value="Genomic_DNA"/>
</dbReference>
<evidence type="ECO:0000259" key="7">
    <source>
        <dbReference type="Pfam" id="PF23598"/>
    </source>
</evidence>
<dbReference type="InterPro" id="IPR044974">
    <property type="entry name" value="Disease_R_plants"/>
</dbReference>
<dbReference type="InterPro" id="IPR032675">
    <property type="entry name" value="LRR_dom_sf"/>
</dbReference>
<dbReference type="Pfam" id="PF23598">
    <property type="entry name" value="LRR_14"/>
    <property type="match status" value="1"/>
</dbReference>
<dbReference type="InterPro" id="IPR002182">
    <property type="entry name" value="NB-ARC"/>
</dbReference>